<dbReference type="PROSITE" id="PS51192">
    <property type="entry name" value="HELICASE_ATP_BIND_1"/>
    <property type="match status" value="1"/>
</dbReference>
<organism evidence="11 12">
    <name type="scientific">Homarus americanus</name>
    <name type="common">American lobster</name>
    <dbReference type="NCBI Taxonomy" id="6706"/>
    <lineage>
        <taxon>Eukaryota</taxon>
        <taxon>Metazoa</taxon>
        <taxon>Ecdysozoa</taxon>
        <taxon>Arthropoda</taxon>
        <taxon>Crustacea</taxon>
        <taxon>Multicrustacea</taxon>
        <taxon>Malacostraca</taxon>
        <taxon>Eumalacostraca</taxon>
        <taxon>Eucarida</taxon>
        <taxon>Decapoda</taxon>
        <taxon>Pleocyemata</taxon>
        <taxon>Astacidea</taxon>
        <taxon>Nephropoidea</taxon>
        <taxon>Nephropidae</taxon>
        <taxon>Homarus</taxon>
    </lineage>
</organism>
<dbReference type="Pfam" id="PF00270">
    <property type="entry name" value="DEAD"/>
    <property type="match status" value="1"/>
</dbReference>
<evidence type="ECO:0000256" key="5">
    <source>
        <dbReference type="ARBA" id="ARBA00022840"/>
    </source>
</evidence>
<evidence type="ECO:0000256" key="7">
    <source>
        <dbReference type="RuleBase" id="RU000492"/>
    </source>
</evidence>
<evidence type="ECO:0000259" key="9">
    <source>
        <dbReference type="PROSITE" id="PS51192"/>
    </source>
</evidence>
<keyword evidence="12" id="KW-1185">Reference proteome</keyword>
<dbReference type="AlphaFoldDB" id="A0A8J5MVM3"/>
<keyword evidence="4 7" id="KW-0347">Helicase</keyword>
<dbReference type="SUPFAM" id="SSF52540">
    <property type="entry name" value="P-loop containing nucleoside triphosphate hydrolases"/>
    <property type="match status" value="2"/>
</dbReference>
<evidence type="ECO:0000313" key="12">
    <source>
        <dbReference type="Proteomes" id="UP000747542"/>
    </source>
</evidence>
<dbReference type="GO" id="GO:0003724">
    <property type="term" value="F:RNA helicase activity"/>
    <property type="evidence" value="ECO:0007669"/>
    <property type="project" value="UniProtKB-EC"/>
</dbReference>
<feature type="non-terminal residue" evidence="11">
    <location>
        <position position="1"/>
    </location>
</feature>
<dbReference type="PANTHER" id="PTHR47958">
    <property type="entry name" value="ATP-DEPENDENT RNA HELICASE DBP3"/>
    <property type="match status" value="1"/>
</dbReference>
<dbReference type="EC" id="3.6.4.13" evidence="1"/>
<comment type="caution">
    <text evidence="11">The sequence shown here is derived from an EMBL/GenBank/DDBJ whole genome shotgun (WGS) entry which is preliminary data.</text>
</comment>
<dbReference type="Pfam" id="PF00271">
    <property type="entry name" value="Helicase_C"/>
    <property type="match status" value="1"/>
</dbReference>
<feature type="domain" description="DEAD-box RNA helicase Q" evidence="10">
    <location>
        <begin position="91"/>
        <end position="119"/>
    </location>
</feature>
<name>A0A8J5MVM3_HOMAM</name>
<gene>
    <name evidence="11" type="primary">DDX43-L</name>
    <name evidence="11" type="ORF">Hamer_G004829</name>
</gene>
<reference evidence="11" key="1">
    <citation type="journal article" date="2021" name="Sci. Adv.">
        <title>The American lobster genome reveals insights on longevity, neural, and immune adaptations.</title>
        <authorList>
            <person name="Polinski J.M."/>
            <person name="Zimin A.V."/>
            <person name="Clark K.F."/>
            <person name="Kohn A.B."/>
            <person name="Sadowski N."/>
            <person name="Timp W."/>
            <person name="Ptitsyn A."/>
            <person name="Khanna P."/>
            <person name="Romanova D.Y."/>
            <person name="Williams P."/>
            <person name="Greenwood S.J."/>
            <person name="Moroz L.L."/>
            <person name="Walt D.R."/>
            <person name="Bodnar A.G."/>
        </authorList>
    </citation>
    <scope>NUCLEOTIDE SEQUENCE</scope>
    <source>
        <strain evidence="11">GMGI-L3</strain>
    </source>
</reference>
<dbReference type="PROSITE" id="PS00039">
    <property type="entry name" value="DEAD_ATP_HELICASE"/>
    <property type="match status" value="1"/>
</dbReference>
<dbReference type="InterPro" id="IPR014001">
    <property type="entry name" value="Helicase_ATP-bd"/>
</dbReference>
<sequence>MYEFRPSTSTDNKAQEWKPIDWDAFHNRSERIEKERWAVQPPIEKNLYIEDPEIANMSYAEVQRFREKNFKMTAHFDEGGSDKIIPNPVVTFKQAFGPYPKMLAEIERQGFTDPTPIQRKTLAFLLPALLHIVAQPTPRMDRVGPTCLVVAPTRELAQQIEKEVSKYHVCVYGQGDKLQQIRKINAKAEIVVATPGRLNEFAEKGIIDLSGVSYLVLDEADRMLDMGFEPQIRKIVLDIQPDRQTVLTSATWPEGVRDLASKLLRTPIRVVVGSLDLQAVHTVTQSVIMCSENDKRDKLVEFINGLSKKDKAIVFVGRKTMVDYLTVEMMEEGLYVQSMHGDRDQHDREQALNDLKTGKIR</sequence>
<dbReference type="InterPro" id="IPR014014">
    <property type="entry name" value="RNA_helicase_DEAD_Q_motif"/>
</dbReference>
<comment type="similarity">
    <text evidence="7">Belongs to the DEAD box helicase family.</text>
</comment>
<dbReference type="PROSITE" id="PS51195">
    <property type="entry name" value="Q_MOTIF"/>
    <property type="match status" value="1"/>
</dbReference>
<evidence type="ECO:0000313" key="11">
    <source>
        <dbReference type="EMBL" id="KAG7165067.1"/>
    </source>
</evidence>
<dbReference type="GO" id="GO:0016787">
    <property type="term" value="F:hydrolase activity"/>
    <property type="evidence" value="ECO:0007669"/>
    <property type="project" value="UniProtKB-KW"/>
</dbReference>
<dbReference type="Proteomes" id="UP000747542">
    <property type="component" value="Unassembled WGS sequence"/>
</dbReference>
<dbReference type="GO" id="GO:0005524">
    <property type="term" value="F:ATP binding"/>
    <property type="evidence" value="ECO:0007669"/>
    <property type="project" value="UniProtKB-KW"/>
</dbReference>
<keyword evidence="3 7" id="KW-0378">Hydrolase</keyword>
<keyword evidence="2 7" id="KW-0547">Nucleotide-binding</keyword>
<evidence type="ECO:0000256" key="1">
    <source>
        <dbReference type="ARBA" id="ARBA00012552"/>
    </source>
</evidence>
<feature type="short sequence motif" description="Q motif" evidence="6">
    <location>
        <begin position="91"/>
        <end position="119"/>
    </location>
</feature>
<dbReference type="Gene3D" id="3.40.50.300">
    <property type="entry name" value="P-loop containing nucleotide triphosphate hydrolases"/>
    <property type="match status" value="2"/>
</dbReference>
<dbReference type="InterPro" id="IPR027417">
    <property type="entry name" value="P-loop_NTPase"/>
</dbReference>
<keyword evidence="5 7" id="KW-0067">ATP-binding</keyword>
<dbReference type="EMBL" id="JAHLQT010024847">
    <property type="protein sequence ID" value="KAG7165067.1"/>
    <property type="molecule type" value="Genomic_DNA"/>
</dbReference>
<evidence type="ECO:0000256" key="8">
    <source>
        <dbReference type="SAM" id="MobiDB-lite"/>
    </source>
</evidence>
<evidence type="ECO:0000256" key="4">
    <source>
        <dbReference type="ARBA" id="ARBA00022806"/>
    </source>
</evidence>
<dbReference type="GO" id="GO:0003676">
    <property type="term" value="F:nucleic acid binding"/>
    <property type="evidence" value="ECO:0007669"/>
    <property type="project" value="InterPro"/>
</dbReference>
<dbReference type="SMART" id="SM00487">
    <property type="entry name" value="DEXDc"/>
    <property type="match status" value="1"/>
</dbReference>
<evidence type="ECO:0000256" key="3">
    <source>
        <dbReference type="ARBA" id="ARBA00022801"/>
    </source>
</evidence>
<evidence type="ECO:0000259" key="10">
    <source>
        <dbReference type="PROSITE" id="PS51195"/>
    </source>
</evidence>
<dbReference type="InterPro" id="IPR001650">
    <property type="entry name" value="Helicase_C-like"/>
</dbReference>
<evidence type="ECO:0000256" key="6">
    <source>
        <dbReference type="PROSITE-ProRule" id="PRU00552"/>
    </source>
</evidence>
<feature type="domain" description="Helicase ATP-binding" evidence="9">
    <location>
        <begin position="120"/>
        <end position="270"/>
    </location>
</feature>
<feature type="region of interest" description="Disordered" evidence="8">
    <location>
        <begin position="339"/>
        <end position="361"/>
    </location>
</feature>
<protein>
    <recommendedName>
        <fullName evidence="1">RNA helicase</fullName>
        <ecNumber evidence="1">3.6.4.13</ecNumber>
    </recommendedName>
</protein>
<feature type="compositionally biased region" description="Basic and acidic residues" evidence="8">
    <location>
        <begin position="340"/>
        <end position="351"/>
    </location>
</feature>
<proteinExistence type="inferred from homology"/>
<accession>A0A8J5MVM3</accession>
<dbReference type="InterPro" id="IPR000629">
    <property type="entry name" value="RNA-helicase_DEAD-box_CS"/>
</dbReference>
<dbReference type="InterPro" id="IPR011545">
    <property type="entry name" value="DEAD/DEAH_box_helicase_dom"/>
</dbReference>
<evidence type="ECO:0000256" key="2">
    <source>
        <dbReference type="ARBA" id="ARBA00022741"/>
    </source>
</evidence>